<name>A0ABU0STY5_9ACTN</name>
<proteinExistence type="predicted"/>
<organism evidence="1 2">
    <name type="scientific">Streptomyces umbrinus</name>
    <dbReference type="NCBI Taxonomy" id="67370"/>
    <lineage>
        <taxon>Bacteria</taxon>
        <taxon>Bacillati</taxon>
        <taxon>Actinomycetota</taxon>
        <taxon>Actinomycetes</taxon>
        <taxon>Kitasatosporales</taxon>
        <taxon>Streptomycetaceae</taxon>
        <taxon>Streptomyces</taxon>
        <taxon>Streptomyces phaeochromogenes group</taxon>
    </lineage>
</organism>
<accession>A0ABU0STY5</accession>
<evidence type="ECO:0000313" key="2">
    <source>
        <dbReference type="Proteomes" id="UP001230328"/>
    </source>
</evidence>
<dbReference type="Proteomes" id="UP001230328">
    <property type="component" value="Unassembled WGS sequence"/>
</dbReference>
<comment type="caution">
    <text evidence="1">The sequence shown here is derived from an EMBL/GenBank/DDBJ whole genome shotgun (WGS) entry which is preliminary data.</text>
</comment>
<gene>
    <name evidence="1" type="ORF">QF035_004599</name>
</gene>
<sequence length="139" mass="16053">MIDRQDRVLLCRVHGDSTWRPVKATIIPARPSRFSVIHVFDQLFSHWFLARTPVVGRINPLPEPGGPNVSTHVFVVRRSRIRSISLHACTRPVTDVDYFWHPLPNVEDEDFDVYPRELGPFLRGYIEGWIPNGDITLVE</sequence>
<protein>
    <submittedName>
        <fullName evidence="1">Uncharacterized protein</fullName>
    </submittedName>
</protein>
<keyword evidence="2" id="KW-1185">Reference proteome</keyword>
<reference evidence="1 2" key="1">
    <citation type="submission" date="2023-07" db="EMBL/GenBank/DDBJ databases">
        <title>Comparative genomics of wheat-associated soil bacteria to identify genetic determinants of phenazine resistance.</title>
        <authorList>
            <person name="Mouncey N."/>
        </authorList>
    </citation>
    <scope>NUCLEOTIDE SEQUENCE [LARGE SCALE GENOMIC DNA]</scope>
    <source>
        <strain evidence="1 2">V2I4</strain>
    </source>
</reference>
<dbReference type="EMBL" id="JAUSZI010000002">
    <property type="protein sequence ID" value="MDQ1027017.1"/>
    <property type="molecule type" value="Genomic_DNA"/>
</dbReference>
<evidence type="ECO:0000313" key="1">
    <source>
        <dbReference type="EMBL" id="MDQ1027017.1"/>
    </source>
</evidence>
<dbReference type="RefSeq" id="WP_307522347.1">
    <property type="nucleotide sequence ID" value="NZ_JAUSZI010000002.1"/>
</dbReference>